<keyword evidence="3" id="KW-0808">Transferase</keyword>
<dbReference type="InterPro" id="IPR002575">
    <property type="entry name" value="Aminoglycoside_PTrfase"/>
</dbReference>
<proteinExistence type="predicted"/>
<dbReference type="EMBL" id="JBHSDU010000001">
    <property type="protein sequence ID" value="MFC4307809.1"/>
    <property type="molecule type" value="Genomic_DNA"/>
</dbReference>
<reference evidence="11" key="1">
    <citation type="journal article" date="2019" name="Int. J. Syst. Evol. Microbiol.">
        <title>The Global Catalogue of Microorganisms (GCM) 10K type strain sequencing project: providing services to taxonomists for standard genome sequencing and annotation.</title>
        <authorList>
            <consortium name="The Broad Institute Genomics Platform"/>
            <consortium name="The Broad Institute Genome Sequencing Center for Infectious Disease"/>
            <person name="Wu L."/>
            <person name="Ma J."/>
        </authorList>
    </citation>
    <scope>NUCLEOTIDE SEQUENCE [LARGE SCALE GENOMIC DNA]</scope>
    <source>
        <strain evidence="11">CGMCC 1.10759</strain>
    </source>
</reference>
<protein>
    <recommendedName>
        <fullName evidence="8">Hydroxylysine kinase</fullName>
        <ecNumber evidence="7">2.7.1.81</ecNumber>
    </recommendedName>
</protein>
<evidence type="ECO:0000256" key="4">
    <source>
        <dbReference type="ARBA" id="ARBA00022777"/>
    </source>
</evidence>
<evidence type="ECO:0000256" key="5">
    <source>
        <dbReference type="ARBA" id="ARBA00036820"/>
    </source>
</evidence>
<keyword evidence="4" id="KW-0418">Kinase</keyword>
<dbReference type="SUPFAM" id="SSF56112">
    <property type="entry name" value="Protein kinase-like (PK-like)"/>
    <property type="match status" value="1"/>
</dbReference>
<dbReference type="InterPro" id="IPR050249">
    <property type="entry name" value="Pseudomonas-type_ThrB"/>
</dbReference>
<comment type="catalytic activity">
    <reaction evidence="5">
        <text>(5R)-5-hydroxy-L-lysine + GTP = (5R)-5-phosphooxy-L-lysine + GDP + H(+)</text>
        <dbReference type="Rhea" id="RHEA:19049"/>
        <dbReference type="ChEBI" id="CHEBI:15378"/>
        <dbReference type="ChEBI" id="CHEBI:37565"/>
        <dbReference type="ChEBI" id="CHEBI:57882"/>
        <dbReference type="ChEBI" id="CHEBI:58189"/>
        <dbReference type="ChEBI" id="CHEBI:58357"/>
        <dbReference type="EC" id="2.7.1.81"/>
    </reaction>
</comment>
<evidence type="ECO:0000256" key="2">
    <source>
        <dbReference type="ARBA" id="ARBA00022490"/>
    </source>
</evidence>
<sequence>MFDRPAPGVNPEAMRKELSELLSGMTAQAAPVSTGHAERIALDCYGIEAIAQRLTGERDENFQLRTPDGAMYVLKVANPLEERAFLELLTAALLHVEQVDPTLPCPHVHRDLAGRAQTEVHDEDGTVRSARMLTWVAGKPLRMAERSAEQRRHCGQLAARLSLALRDFSHPAAHRPILWNLCHLPKMQDLLQELPDFPRADLIAEFIAHFEADIVPRLATVRQQVTHNDLNDRNILVADNDDDRIAGIIDFGDTVHTPLIADVAIMMAEQICEPHEAEPVVAELLAGYESVTPLLKSELAILRELIVARIVMSAVIPSWHRHRNPTNTHYARVTRDFVSKRMLIAETLLATAERPA</sequence>
<keyword evidence="2" id="KW-0963">Cytoplasm</keyword>
<evidence type="ECO:0000256" key="3">
    <source>
        <dbReference type="ARBA" id="ARBA00022679"/>
    </source>
</evidence>
<evidence type="ECO:0000313" key="11">
    <source>
        <dbReference type="Proteomes" id="UP001595904"/>
    </source>
</evidence>
<comment type="function">
    <text evidence="6">Catalyzes the GTP-dependent phosphorylation of 5-hydroxy-L-lysine.</text>
</comment>
<comment type="caution">
    <text evidence="10">The sequence shown here is derived from an EMBL/GenBank/DDBJ whole genome shotgun (WGS) entry which is preliminary data.</text>
</comment>
<dbReference type="PANTHER" id="PTHR21064:SF1">
    <property type="entry name" value="HYDROXYLYSINE KINASE"/>
    <property type="match status" value="1"/>
</dbReference>
<evidence type="ECO:0000259" key="9">
    <source>
        <dbReference type="Pfam" id="PF01636"/>
    </source>
</evidence>
<evidence type="ECO:0000256" key="7">
    <source>
        <dbReference type="ARBA" id="ARBA00038873"/>
    </source>
</evidence>
<feature type="domain" description="Aminoglycoside phosphotransferase" evidence="9">
    <location>
        <begin position="56"/>
        <end position="288"/>
    </location>
</feature>
<dbReference type="Proteomes" id="UP001595904">
    <property type="component" value="Unassembled WGS sequence"/>
</dbReference>
<accession>A0ABV8SMU2</accession>
<gene>
    <name evidence="10" type="ORF">ACFPN2_01835</name>
</gene>
<dbReference type="RefSeq" id="WP_380594389.1">
    <property type="nucleotide sequence ID" value="NZ_JBHSDU010000001.1"/>
</dbReference>
<name>A0ABV8SMU2_9GAMM</name>
<evidence type="ECO:0000256" key="6">
    <source>
        <dbReference type="ARBA" id="ARBA00037368"/>
    </source>
</evidence>
<evidence type="ECO:0000256" key="1">
    <source>
        <dbReference type="ARBA" id="ARBA00004496"/>
    </source>
</evidence>
<keyword evidence="11" id="KW-1185">Reference proteome</keyword>
<comment type="subcellular location">
    <subcellularLocation>
        <location evidence="1">Cytoplasm</location>
    </subcellularLocation>
</comment>
<organism evidence="10 11">
    <name type="scientific">Steroidobacter flavus</name>
    <dbReference type="NCBI Taxonomy" id="1842136"/>
    <lineage>
        <taxon>Bacteria</taxon>
        <taxon>Pseudomonadati</taxon>
        <taxon>Pseudomonadota</taxon>
        <taxon>Gammaproteobacteria</taxon>
        <taxon>Steroidobacterales</taxon>
        <taxon>Steroidobacteraceae</taxon>
        <taxon>Steroidobacter</taxon>
    </lineage>
</organism>
<evidence type="ECO:0000256" key="8">
    <source>
        <dbReference type="ARBA" id="ARBA00040505"/>
    </source>
</evidence>
<dbReference type="Gene3D" id="3.90.1200.10">
    <property type="match status" value="1"/>
</dbReference>
<dbReference type="PANTHER" id="PTHR21064">
    <property type="entry name" value="AMINOGLYCOSIDE PHOSPHOTRANSFERASE DOMAIN-CONTAINING PROTEIN-RELATED"/>
    <property type="match status" value="1"/>
</dbReference>
<evidence type="ECO:0000313" key="10">
    <source>
        <dbReference type="EMBL" id="MFC4307809.1"/>
    </source>
</evidence>
<dbReference type="InterPro" id="IPR011009">
    <property type="entry name" value="Kinase-like_dom_sf"/>
</dbReference>
<dbReference type="Pfam" id="PF01636">
    <property type="entry name" value="APH"/>
    <property type="match status" value="1"/>
</dbReference>
<dbReference type="EC" id="2.7.1.81" evidence="7"/>